<keyword evidence="1" id="KW-1133">Transmembrane helix</keyword>
<proteinExistence type="predicted"/>
<dbReference type="AlphaFoldDB" id="K7Z2V5"/>
<keyword evidence="1" id="KW-0812">Transmembrane</keyword>
<dbReference type="EMBL" id="CP003476">
    <property type="protein sequence ID" value="AFX90380.1"/>
    <property type="molecule type" value="Genomic_DNA"/>
</dbReference>
<dbReference type="HOGENOM" id="CLU_2843853_0_0_7"/>
<protein>
    <submittedName>
        <fullName evidence="2">Uncharacterized protein</fullName>
    </submittedName>
</protein>
<gene>
    <name evidence="2" type="ORF">HPAKL86_06985</name>
</gene>
<feature type="transmembrane region" description="Helical" evidence="1">
    <location>
        <begin position="6"/>
        <end position="31"/>
    </location>
</feature>
<sequence>MAAPLLALPFLSNPLVLGALAVIGTGAYMILKGKTGATITATRTIRFESAIIQRKVSHKYKLKRF</sequence>
<evidence type="ECO:0000256" key="1">
    <source>
        <dbReference type="SAM" id="Phobius"/>
    </source>
</evidence>
<keyword evidence="1" id="KW-0472">Membrane</keyword>
<dbReference type="KEGG" id="hpyk:HPAKL86_06985"/>
<name>K7Z2V5_HELPX</name>
<evidence type="ECO:0000313" key="3">
    <source>
        <dbReference type="Proteomes" id="UP000010078"/>
    </source>
</evidence>
<dbReference type="Proteomes" id="UP000010078">
    <property type="component" value="Chromosome"/>
</dbReference>
<reference evidence="2 3" key="1">
    <citation type="journal article" date="2015" name="Genome Announc.">
        <title>Complete Genome Sequences of Two Helicobacter pylori Strains from a Canadian Arctic Aboriginal Community.</title>
        <authorList>
            <person name="Kersulyte D."/>
            <person name="Bertoli M.T."/>
            <person name="Tamma S."/>
            <person name="Keelan M."/>
            <person name="Munday R."/>
            <person name="Geary J."/>
            <person name="Veldhuyzen van Zanten S."/>
            <person name="Goodman K.J."/>
            <person name="Berg D.E."/>
        </authorList>
    </citation>
    <scope>NUCLEOTIDE SEQUENCE [LARGE SCALE GENOMIC DNA]</scope>
    <source>
        <strain evidence="2">Aklavik86</strain>
    </source>
</reference>
<organism evidence="2 3">
    <name type="scientific">Helicobacter pylori Aklavik86</name>
    <dbReference type="NCBI Taxonomy" id="1055532"/>
    <lineage>
        <taxon>Bacteria</taxon>
        <taxon>Pseudomonadati</taxon>
        <taxon>Campylobacterota</taxon>
        <taxon>Epsilonproteobacteria</taxon>
        <taxon>Campylobacterales</taxon>
        <taxon>Helicobacteraceae</taxon>
        <taxon>Helicobacter</taxon>
    </lineage>
</organism>
<accession>K7Z2V5</accession>
<evidence type="ECO:0000313" key="2">
    <source>
        <dbReference type="EMBL" id="AFX90380.1"/>
    </source>
</evidence>